<protein>
    <recommendedName>
        <fullName evidence="3">DUF3168 domain-containing protein</fullName>
    </recommendedName>
</protein>
<dbReference type="Proteomes" id="UP000289708">
    <property type="component" value="Unassembled WGS sequence"/>
</dbReference>
<dbReference type="OrthoDB" id="8404448at2"/>
<dbReference type="AlphaFoldDB" id="A0A4Q0MPJ8"/>
<comment type="caution">
    <text evidence="1">The sequence shown here is derived from an EMBL/GenBank/DDBJ whole genome shotgun (WGS) entry which is preliminary data.</text>
</comment>
<dbReference type="Pfam" id="PF23840">
    <property type="entry name" value="Phage_tail_terminator"/>
    <property type="match status" value="1"/>
</dbReference>
<evidence type="ECO:0000313" key="2">
    <source>
        <dbReference type="Proteomes" id="UP000289708"/>
    </source>
</evidence>
<evidence type="ECO:0008006" key="3">
    <source>
        <dbReference type="Google" id="ProtNLM"/>
    </source>
</evidence>
<sequence length="139" mass="14555">MIVGAVIARLEAIPQTFALVEGVERLSALATEVPTATPAACVFLDEEAAEENERVNGVSQRVEGDLKVVVTTSDVSDARGATGADDMEALKAEVRESLIGWTPPGADDVVTYLGARLVRAAGGYVTVEMTFATAFTVRA</sequence>
<proteinExistence type="predicted"/>
<accession>A0A4Q0MPJ8</accession>
<reference evidence="1 2" key="1">
    <citation type="submission" date="2018-12" db="EMBL/GenBank/DDBJ databases">
        <title>bacterium Hansschlegelia zhihuaiae S113.</title>
        <authorList>
            <person name="He J."/>
        </authorList>
    </citation>
    <scope>NUCLEOTIDE SEQUENCE [LARGE SCALE GENOMIC DNA]</scope>
    <source>
        <strain evidence="1 2">S 113</strain>
    </source>
</reference>
<dbReference type="RefSeq" id="WP_128776069.1">
    <property type="nucleotide sequence ID" value="NZ_RYFI01000002.1"/>
</dbReference>
<keyword evidence="2" id="KW-1185">Reference proteome</keyword>
<dbReference type="InterPro" id="IPR056912">
    <property type="entry name" value="Phage_JBD30_tail_term-like"/>
</dbReference>
<name>A0A4Q0MPJ8_9HYPH</name>
<evidence type="ECO:0000313" key="1">
    <source>
        <dbReference type="EMBL" id="RXF75079.1"/>
    </source>
</evidence>
<dbReference type="EMBL" id="RYFI01000002">
    <property type="protein sequence ID" value="RXF75079.1"/>
    <property type="molecule type" value="Genomic_DNA"/>
</dbReference>
<organism evidence="1 2">
    <name type="scientific">Hansschlegelia zhihuaiae</name>
    <dbReference type="NCBI Taxonomy" id="405005"/>
    <lineage>
        <taxon>Bacteria</taxon>
        <taxon>Pseudomonadati</taxon>
        <taxon>Pseudomonadota</taxon>
        <taxon>Alphaproteobacteria</taxon>
        <taxon>Hyphomicrobiales</taxon>
        <taxon>Methylopilaceae</taxon>
        <taxon>Hansschlegelia</taxon>
    </lineage>
</organism>
<gene>
    <name evidence="1" type="ORF">EK403_03250</name>
</gene>